<evidence type="ECO:0000256" key="2">
    <source>
        <dbReference type="ARBA" id="ARBA00023125"/>
    </source>
</evidence>
<evidence type="ECO:0000313" key="7">
    <source>
        <dbReference type="Proteomes" id="UP000824496"/>
    </source>
</evidence>
<dbReference type="SUPFAM" id="SSF46689">
    <property type="entry name" value="Homeodomain-like"/>
    <property type="match status" value="1"/>
</dbReference>
<evidence type="ECO:0000256" key="1">
    <source>
        <dbReference type="ARBA" id="ARBA00023015"/>
    </source>
</evidence>
<dbReference type="Pfam" id="PF20240">
    <property type="entry name" value="DUF6597"/>
    <property type="match status" value="1"/>
</dbReference>
<dbReference type="PROSITE" id="PS01124">
    <property type="entry name" value="HTH_ARAC_FAMILY_2"/>
    <property type="match status" value="1"/>
</dbReference>
<dbReference type="SMART" id="SM00342">
    <property type="entry name" value="HTH_ARAC"/>
    <property type="match status" value="1"/>
</dbReference>
<dbReference type="InterPro" id="IPR046532">
    <property type="entry name" value="DUF6597"/>
</dbReference>
<name>A0ABM7UF11_9ACTO</name>
<dbReference type="InterPro" id="IPR050204">
    <property type="entry name" value="AraC_XylS_family_regulators"/>
</dbReference>
<feature type="region of interest" description="Disordered" evidence="4">
    <location>
        <begin position="1"/>
        <end position="20"/>
    </location>
</feature>
<keyword evidence="3" id="KW-0804">Transcription</keyword>
<dbReference type="EMBL" id="AP025017">
    <property type="protein sequence ID" value="BDA65657.1"/>
    <property type="molecule type" value="Genomic_DNA"/>
</dbReference>
<evidence type="ECO:0000313" key="6">
    <source>
        <dbReference type="EMBL" id="BDA65657.1"/>
    </source>
</evidence>
<reference evidence="6 7" key="1">
    <citation type="submission" date="2021-08" db="EMBL/GenBank/DDBJ databases">
        <title>Whole genome sequence of novel Actinomyces species strain MAS-1.</title>
        <authorList>
            <person name="Saito M."/>
            <person name="Kuwahara N."/>
            <person name="Takizawa T."/>
            <person name="Gotouda H."/>
            <person name="Ochiai T."/>
        </authorList>
    </citation>
    <scope>NUCLEOTIDE SEQUENCE [LARGE SCALE GENOMIC DNA]</scope>
    <source>
        <strain evidence="6 7">MAS-1</strain>
    </source>
</reference>
<dbReference type="PANTHER" id="PTHR46796">
    <property type="entry name" value="HTH-TYPE TRANSCRIPTIONAL ACTIVATOR RHAS-RELATED"/>
    <property type="match status" value="1"/>
</dbReference>
<keyword evidence="1" id="KW-0805">Transcription regulation</keyword>
<dbReference type="InterPro" id="IPR009057">
    <property type="entry name" value="Homeodomain-like_sf"/>
</dbReference>
<evidence type="ECO:0000256" key="4">
    <source>
        <dbReference type="SAM" id="MobiDB-lite"/>
    </source>
</evidence>
<dbReference type="Pfam" id="PF12833">
    <property type="entry name" value="HTH_18"/>
    <property type="match status" value="1"/>
</dbReference>
<dbReference type="Gene3D" id="1.10.10.60">
    <property type="entry name" value="Homeodomain-like"/>
    <property type="match status" value="1"/>
</dbReference>
<keyword evidence="2" id="KW-0238">DNA-binding</keyword>
<sequence length="291" mass="30914">MGEGLGSGAQAGEAPGRVGVEADGRGVLYPDRLPDFHREPVPPELSEAVRWFWVPSWDLPPGVSSRQEVLPFPAANLVVEPEGVRLYGPTTGVSVRVLEGRSWAVGALLRPAGLGRLHAQPGALRDTSVEVDAPELHGAVIAAMGGGDAAGQAEDGHREAGRLAAVRALADWMVEEVLPLDAEGLAANAMVGHISSTREVVRVEQVAERMGVSVRGVQRLAARWVGLPPLAVIRRYRLQEAALRLREDPGLSVARVAVDLGYADQAHLAADFRVVLGCSPSRYRREQAPGA</sequence>
<dbReference type="Proteomes" id="UP000824496">
    <property type="component" value="Chromosome"/>
</dbReference>
<dbReference type="InterPro" id="IPR018060">
    <property type="entry name" value="HTH_AraC"/>
</dbReference>
<feature type="domain" description="HTH araC/xylS-type" evidence="5">
    <location>
        <begin position="184"/>
        <end position="286"/>
    </location>
</feature>
<protein>
    <submittedName>
        <fullName evidence="6">AraC family transcriptional regulator</fullName>
    </submittedName>
</protein>
<keyword evidence="7" id="KW-1185">Reference proteome</keyword>
<organism evidence="6 7">
    <name type="scientific">Actinomyces capricornis</name>
    <dbReference type="NCBI Taxonomy" id="2755559"/>
    <lineage>
        <taxon>Bacteria</taxon>
        <taxon>Bacillati</taxon>
        <taxon>Actinomycetota</taxon>
        <taxon>Actinomycetes</taxon>
        <taxon>Actinomycetales</taxon>
        <taxon>Actinomycetaceae</taxon>
        <taxon>Actinomyces</taxon>
    </lineage>
</organism>
<gene>
    <name evidence="6" type="ORF">MANAM107_24910</name>
</gene>
<evidence type="ECO:0000259" key="5">
    <source>
        <dbReference type="PROSITE" id="PS01124"/>
    </source>
</evidence>
<proteinExistence type="predicted"/>
<evidence type="ECO:0000256" key="3">
    <source>
        <dbReference type="ARBA" id="ARBA00023163"/>
    </source>
</evidence>
<accession>A0ABM7UF11</accession>